<dbReference type="GO" id="GO:0002143">
    <property type="term" value="P:tRNA wobble position uridine thiolation"/>
    <property type="evidence" value="ECO:0007669"/>
    <property type="project" value="InterPro"/>
</dbReference>
<keyword evidence="2 3" id="KW-0963">Cytoplasm</keyword>
<evidence type="ECO:0000256" key="2">
    <source>
        <dbReference type="ARBA" id="ARBA00022490"/>
    </source>
</evidence>
<dbReference type="EMBL" id="AP024590">
    <property type="protein sequence ID" value="BCU53667.1"/>
    <property type="molecule type" value="Genomic_DNA"/>
</dbReference>
<feature type="domain" description="UPF0033" evidence="4">
    <location>
        <begin position="12"/>
        <end position="36"/>
    </location>
</feature>
<dbReference type="Gene3D" id="3.30.110.40">
    <property type="entry name" value="TusA-like domain"/>
    <property type="match status" value="1"/>
</dbReference>
<feature type="active site" description="Cysteine persulfide intermediate" evidence="3">
    <location>
        <position position="19"/>
    </location>
</feature>
<dbReference type="AlphaFoldDB" id="A0AA86M6U5"/>
<keyword evidence="3" id="KW-0819">tRNA processing</keyword>
<dbReference type="InterPro" id="IPR036868">
    <property type="entry name" value="TusA-like_sf"/>
</dbReference>
<comment type="subunit">
    <text evidence="3">Interacts with IscS.</text>
</comment>
<dbReference type="PROSITE" id="PS01148">
    <property type="entry name" value="UPF0033"/>
    <property type="match status" value="1"/>
</dbReference>
<reference evidence="5" key="1">
    <citation type="submission" date="2021-04" db="EMBL/GenBank/DDBJ databases">
        <title>Difference and commonality of drug resistance evolution in various bacteria. and drug sensitivity profiles.</title>
        <authorList>
            <person name="Maeda T."/>
            <person name="Shibai A."/>
            <person name="Kawada K."/>
            <person name="Kotani H."/>
            <person name="Tarusawa Y."/>
            <person name="Tanabe K."/>
            <person name="Furusawa C."/>
        </authorList>
    </citation>
    <scope>NUCLEOTIDE SEQUENCE</scope>
    <source>
        <strain evidence="5">JCM 8580</strain>
    </source>
</reference>
<comment type="function">
    <text evidence="3">Sulfur carrier protein involved in sulfur trafficking in the cell. Part of a sulfur-relay system required for 2-thiolation during synthesis of 2-thiouridine of the modified wobble base 5-methylaminomethyl-2-thiouridine (mnm(5)s(2)U) in tRNA. Interacts with IscS and stimulates its cysteine desulfurase activity. Accepts an activated sulfur from IscS, which is then transferred to TusD, and thus determines the direction of sulfur flow from IscS to 2-thiouridine formation. Also appears to be involved in sulfur transfer for the biosynthesis of molybdopterin.</text>
</comment>
<protein>
    <recommendedName>
        <fullName evidence="3">Sulfur carrier protein TusA</fullName>
    </recommendedName>
    <alternativeName>
        <fullName evidence="3">Sulfur mediator TusA</fullName>
    </alternativeName>
    <alternativeName>
        <fullName evidence="3">Sulfur transfer protein TusA</fullName>
    </alternativeName>
    <alternativeName>
        <fullName evidence="3">tRNA 2-thiouridine synthesizing protein A</fullName>
    </alternativeName>
</protein>
<dbReference type="SUPFAM" id="SSF64307">
    <property type="entry name" value="SirA-like"/>
    <property type="match status" value="1"/>
</dbReference>
<gene>
    <name evidence="3 5" type="primary">tusA</name>
    <name evidence="5" type="ORF">ENKO_02610</name>
</gene>
<evidence type="ECO:0000313" key="6">
    <source>
        <dbReference type="Proteomes" id="UP000682928"/>
    </source>
</evidence>
<dbReference type="HAMAP" id="MF_00413">
    <property type="entry name" value="Thiourid_synth_A"/>
    <property type="match status" value="1"/>
</dbReference>
<evidence type="ECO:0000256" key="1">
    <source>
        <dbReference type="ARBA" id="ARBA00008984"/>
    </source>
</evidence>
<comment type="subcellular location">
    <subcellularLocation>
        <location evidence="3">Cytoplasm</location>
    </subcellularLocation>
</comment>
<dbReference type="PANTHER" id="PTHR33279">
    <property type="entry name" value="SULFUR CARRIER PROTEIN YEDF-RELATED"/>
    <property type="match status" value="1"/>
</dbReference>
<name>A0AA86M6U5_9ENTR</name>
<organism evidence="5 6">
    <name type="scientific">Enterobacter kobei</name>
    <dbReference type="NCBI Taxonomy" id="208224"/>
    <lineage>
        <taxon>Bacteria</taxon>
        <taxon>Pseudomonadati</taxon>
        <taxon>Pseudomonadota</taxon>
        <taxon>Gammaproteobacteria</taxon>
        <taxon>Enterobacterales</taxon>
        <taxon>Enterobacteriaceae</taxon>
        <taxon>Enterobacter</taxon>
        <taxon>Enterobacter cloacae complex</taxon>
    </lineage>
</organism>
<proteinExistence type="inferred from homology"/>
<comment type="similarity">
    <text evidence="1 3">Belongs to the sulfur carrier protein TusA family.</text>
</comment>
<dbReference type="InterPro" id="IPR001455">
    <property type="entry name" value="TusA-like"/>
</dbReference>
<dbReference type="InterPro" id="IPR022931">
    <property type="entry name" value="Sulphur_carrier_TusA"/>
</dbReference>
<evidence type="ECO:0000256" key="3">
    <source>
        <dbReference type="HAMAP-Rule" id="MF_00413"/>
    </source>
</evidence>
<accession>A0AA86M6U5</accession>
<dbReference type="GO" id="GO:0005737">
    <property type="term" value="C:cytoplasm"/>
    <property type="evidence" value="ECO:0007669"/>
    <property type="project" value="UniProtKB-SubCell"/>
</dbReference>
<dbReference type="CDD" id="cd03423">
    <property type="entry name" value="SirA"/>
    <property type="match status" value="1"/>
</dbReference>
<dbReference type="GO" id="GO:0097163">
    <property type="term" value="F:sulfur carrier activity"/>
    <property type="evidence" value="ECO:0007669"/>
    <property type="project" value="UniProtKB-UniRule"/>
</dbReference>
<dbReference type="Pfam" id="PF01206">
    <property type="entry name" value="TusA"/>
    <property type="match status" value="1"/>
</dbReference>
<dbReference type="NCBIfam" id="NF001423">
    <property type="entry name" value="PRK00299.1"/>
    <property type="match status" value="1"/>
</dbReference>
<dbReference type="PANTHER" id="PTHR33279:SF2">
    <property type="entry name" value="SULFUR CARRIER PROTEIN TUSA"/>
    <property type="match status" value="1"/>
</dbReference>
<dbReference type="Proteomes" id="UP000682928">
    <property type="component" value="Chromosome"/>
</dbReference>
<dbReference type="RefSeq" id="WP_088221034.1">
    <property type="nucleotide sequence ID" value="NZ_AP024590.1"/>
</dbReference>
<comment type="pathway">
    <text evidence="3">tRNA modification.</text>
</comment>
<evidence type="ECO:0000259" key="4">
    <source>
        <dbReference type="PROSITE" id="PS01148"/>
    </source>
</evidence>
<sequence length="81" mass="9151">MSDLFTTPDHTLDALGLRCPEPVMMVRKTVRGMQPGETLLIIADDPATTRDIPGFCRFMEHELVAQETGSLPYRYLLRKGE</sequence>
<evidence type="ECO:0000313" key="5">
    <source>
        <dbReference type="EMBL" id="BCU53667.1"/>
    </source>
</evidence>